<feature type="compositionally biased region" description="Low complexity" evidence="1">
    <location>
        <begin position="87"/>
        <end position="104"/>
    </location>
</feature>
<evidence type="ECO:0000313" key="5">
    <source>
        <dbReference type="Proteomes" id="UP000009877"/>
    </source>
</evidence>
<sequence>MSEQPPWSDPDLHPRDVFDDVPEGGPRQGAHRPREAAAPKTPGSLKAMVIVGSLGLLLGACAYVFSTVNQDRGSSAVQGSEDQVAEDPSGSAGAEDGASASAAPEDAEQVGIFNATDLDGVAGAASEDLTALDWEVIATGNWGMPVDESVVYYASDGVTGDTEEQARLVADALGIEQVQADDAIAYPLVAVIGDDLGEELVGAGQEQSSAQGAAELPQEGAGAQALAADPAEALR</sequence>
<feature type="region of interest" description="Disordered" evidence="1">
    <location>
        <begin position="1"/>
        <end position="41"/>
    </location>
</feature>
<dbReference type="InterPro" id="IPR027381">
    <property type="entry name" value="LytR/CpsA/Psr_C"/>
</dbReference>
<name>M2YAQ0_9MICC</name>
<keyword evidence="2" id="KW-0472">Membrane</keyword>
<keyword evidence="5" id="KW-1185">Reference proteome</keyword>
<dbReference type="AlphaFoldDB" id="M2YAQ0"/>
<keyword evidence="2" id="KW-1133">Transmembrane helix</keyword>
<comment type="caution">
    <text evidence="4">The sequence shown here is derived from an EMBL/GenBank/DDBJ whole genome shotgun (WGS) entry which is preliminary data.</text>
</comment>
<dbReference type="Gene3D" id="3.30.70.2390">
    <property type="match status" value="1"/>
</dbReference>
<gene>
    <name evidence="4" type="ORF">C884_01357</name>
</gene>
<dbReference type="Proteomes" id="UP000009877">
    <property type="component" value="Unassembled WGS sequence"/>
</dbReference>
<evidence type="ECO:0000259" key="3">
    <source>
        <dbReference type="Pfam" id="PF13399"/>
    </source>
</evidence>
<proteinExistence type="predicted"/>
<feature type="region of interest" description="Disordered" evidence="1">
    <location>
        <begin position="73"/>
        <end position="105"/>
    </location>
</feature>
<evidence type="ECO:0000256" key="2">
    <source>
        <dbReference type="SAM" id="Phobius"/>
    </source>
</evidence>
<feature type="domain" description="LytR/CpsA/Psr regulator C-terminal" evidence="3">
    <location>
        <begin position="109"/>
        <end position="195"/>
    </location>
</feature>
<keyword evidence="2" id="KW-0812">Transmembrane</keyword>
<feature type="transmembrane region" description="Helical" evidence="2">
    <location>
        <begin position="47"/>
        <end position="65"/>
    </location>
</feature>
<dbReference type="STRING" id="71999.KPaMU14_02325"/>
<evidence type="ECO:0000313" key="4">
    <source>
        <dbReference type="EMBL" id="EME35724.1"/>
    </source>
</evidence>
<reference evidence="4 5" key="1">
    <citation type="journal article" date="2014" name="Genome Announc.">
        <title>Draft Genome Sequence of Kocuria palustris PEL.</title>
        <authorList>
            <person name="Sharma G."/>
            <person name="Khatri I."/>
            <person name="Subramanian S."/>
        </authorList>
    </citation>
    <scope>NUCLEOTIDE SEQUENCE [LARGE SCALE GENOMIC DNA]</scope>
    <source>
        <strain evidence="4 5">PEL</strain>
    </source>
</reference>
<evidence type="ECO:0000256" key="1">
    <source>
        <dbReference type="SAM" id="MobiDB-lite"/>
    </source>
</evidence>
<feature type="region of interest" description="Disordered" evidence="1">
    <location>
        <begin position="202"/>
        <end position="235"/>
    </location>
</feature>
<accession>M2YAQ0</accession>
<dbReference type="GeneID" id="93316648"/>
<dbReference type="RefSeq" id="WP_006215583.1">
    <property type="nucleotide sequence ID" value="NZ_ANHZ02000023.1"/>
</dbReference>
<organism evidence="4 5">
    <name type="scientific">Kocuria palustris PEL</name>
    <dbReference type="NCBI Taxonomy" id="1236550"/>
    <lineage>
        <taxon>Bacteria</taxon>
        <taxon>Bacillati</taxon>
        <taxon>Actinomycetota</taxon>
        <taxon>Actinomycetes</taxon>
        <taxon>Micrococcales</taxon>
        <taxon>Micrococcaceae</taxon>
        <taxon>Kocuria</taxon>
    </lineage>
</organism>
<dbReference type="EMBL" id="ANHZ02000023">
    <property type="protein sequence ID" value="EME35724.1"/>
    <property type="molecule type" value="Genomic_DNA"/>
</dbReference>
<dbReference type="Pfam" id="PF13399">
    <property type="entry name" value="LytR_C"/>
    <property type="match status" value="1"/>
</dbReference>
<protein>
    <recommendedName>
        <fullName evidence="3">LytR/CpsA/Psr regulator C-terminal domain-containing protein</fullName>
    </recommendedName>
</protein>